<dbReference type="PANTHER" id="PTHR33446:SF8">
    <property type="entry name" value="PROTEIN TONB"/>
    <property type="match status" value="1"/>
</dbReference>
<evidence type="ECO:0000256" key="12">
    <source>
        <dbReference type="ARBA" id="ARBA00025849"/>
    </source>
</evidence>
<comment type="subcellular location">
    <subcellularLocation>
        <location evidence="1 13">Cell inner membrane</location>
        <topology evidence="1 13">Single-pass membrane protein</topology>
        <orientation evidence="1 13">Periplasmic side</orientation>
    </subcellularLocation>
</comment>
<dbReference type="NCBIfam" id="TIGR01352">
    <property type="entry name" value="tonB_Cterm"/>
    <property type="match status" value="1"/>
</dbReference>
<evidence type="ECO:0000256" key="3">
    <source>
        <dbReference type="ARBA" id="ARBA00022362"/>
    </source>
</evidence>
<feature type="chain" id="PRO_5011608729" description="Protein TonB" evidence="14">
    <location>
        <begin position="32"/>
        <end position="120"/>
    </location>
</feature>
<evidence type="ECO:0000256" key="13">
    <source>
        <dbReference type="RuleBase" id="RU362123"/>
    </source>
</evidence>
<protein>
    <recommendedName>
        <fullName evidence="3 13">Protein TonB</fullName>
    </recommendedName>
</protein>
<dbReference type="PROSITE" id="PS51257">
    <property type="entry name" value="PROKAR_LIPOPROTEIN"/>
    <property type="match status" value="1"/>
</dbReference>
<evidence type="ECO:0000259" key="15">
    <source>
        <dbReference type="PROSITE" id="PS52015"/>
    </source>
</evidence>
<dbReference type="STRING" id="265719.SAMN04488509_104147"/>
<dbReference type="GO" id="GO:0030288">
    <property type="term" value="C:outer membrane-bounded periplasmic space"/>
    <property type="evidence" value="ECO:0007669"/>
    <property type="project" value="InterPro"/>
</dbReference>
<feature type="signal peptide" evidence="14">
    <location>
        <begin position="1"/>
        <end position="31"/>
    </location>
</feature>
<keyword evidence="4 13" id="KW-0813">Transport</keyword>
<dbReference type="PROSITE" id="PS52015">
    <property type="entry name" value="TONB_CTD"/>
    <property type="match status" value="1"/>
</dbReference>
<evidence type="ECO:0000256" key="8">
    <source>
        <dbReference type="ARBA" id="ARBA00022737"/>
    </source>
</evidence>
<dbReference type="Pfam" id="PF03544">
    <property type="entry name" value="TonB_C"/>
    <property type="match status" value="1"/>
</dbReference>
<evidence type="ECO:0000256" key="7">
    <source>
        <dbReference type="ARBA" id="ARBA00022692"/>
    </source>
</evidence>
<keyword evidence="5 13" id="KW-1003">Cell membrane</keyword>
<dbReference type="GO" id="GO:0015891">
    <property type="term" value="P:siderophore transport"/>
    <property type="evidence" value="ECO:0007669"/>
    <property type="project" value="InterPro"/>
</dbReference>
<dbReference type="PRINTS" id="PR01374">
    <property type="entry name" value="TONBPROTEIN"/>
</dbReference>
<dbReference type="GO" id="GO:0015031">
    <property type="term" value="P:protein transport"/>
    <property type="evidence" value="ECO:0007669"/>
    <property type="project" value="UniProtKB-UniRule"/>
</dbReference>
<evidence type="ECO:0000256" key="4">
    <source>
        <dbReference type="ARBA" id="ARBA00022448"/>
    </source>
</evidence>
<accession>A0A1G6W6B3</accession>
<dbReference type="PANTHER" id="PTHR33446">
    <property type="entry name" value="PROTEIN TONB-RELATED"/>
    <property type="match status" value="1"/>
</dbReference>
<evidence type="ECO:0000256" key="2">
    <source>
        <dbReference type="ARBA" id="ARBA00006555"/>
    </source>
</evidence>
<keyword evidence="14" id="KW-0732">Signal</keyword>
<keyword evidence="17" id="KW-1185">Reference proteome</keyword>
<evidence type="ECO:0000313" key="16">
    <source>
        <dbReference type="EMBL" id="SDD61233.1"/>
    </source>
</evidence>
<evidence type="ECO:0000256" key="10">
    <source>
        <dbReference type="ARBA" id="ARBA00022989"/>
    </source>
</evidence>
<feature type="domain" description="TonB C-terminal" evidence="15">
    <location>
        <begin position="31"/>
        <end position="120"/>
    </location>
</feature>
<keyword evidence="9 13" id="KW-0653">Protein transport</keyword>
<dbReference type="Gene3D" id="3.30.1150.10">
    <property type="match status" value="1"/>
</dbReference>
<keyword evidence="7" id="KW-0812">Transmembrane</keyword>
<keyword evidence="13" id="KW-0735">Signal-anchor</keyword>
<dbReference type="GO" id="GO:0055085">
    <property type="term" value="P:transmembrane transport"/>
    <property type="evidence" value="ECO:0007669"/>
    <property type="project" value="InterPro"/>
</dbReference>
<evidence type="ECO:0000256" key="5">
    <source>
        <dbReference type="ARBA" id="ARBA00022475"/>
    </source>
</evidence>
<comment type="similarity">
    <text evidence="2 13">Belongs to the TonB family.</text>
</comment>
<evidence type="ECO:0000256" key="11">
    <source>
        <dbReference type="ARBA" id="ARBA00023136"/>
    </source>
</evidence>
<keyword evidence="8" id="KW-0677">Repeat</keyword>
<evidence type="ECO:0000256" key="1">
    <source>
        <dbReference type="ARBA" id="ARBA00004383"/>
    </source>
</evidence>
<proteinExistence type="inferred from homology"/>
<dbReference type="InterPro" id="IPR051045">
    <property type="entry name" value="TonB-dependent_transducer"/>
</dbReference>
<organism evidence="16 17">
    <name type="scientific">Aquimonas voraii</name>
    <dbReference type="NCBI Taxonomy" id="265719"/>
    <lineage>
        <taxon>Bacteria</taxon>
        <taxon>Pseudomonadati</taxon>
        <taxon>Pseudomonadota</taxon>
        <taxon>Gammaproteobacteria</taxon>
        <taxon>Lysobacterales</taxon>
        <taxon>Lysobacteraceae</taxon>
        <taxon>Aquimonas</taxon>
    </lineage>
</organism>
<keyword evidence="6 13" id="KW-0997">Cell inner membrane</keyword>
<dbReference type="InterPro" id="IPR006260">
    <property type="entry name" value="TonB/TolA_C"/>
</dbReference>
<dbReference type="AlphaFoldDB" id="A0A1G6W6B3"/>
<evidence type="ECO:0000313" key="17">
    <source>
        <dbReference type="Proteomes" id="UP000199603"/>
    </source>
</evidence>
<dbReference type="InterPro" id="IPR003538">
    <property type="entry name" value="TonB"/>
</dbReference>
<evidence type="ECO:0000256" key="9">
    <source>
        <dbReference type="ARBA" id="ARBA00022927"/>
    </source>
</evidence>
<keyword evidence="10" id="KW-1133">Transmembrane helix</keyword>
<comment type="function">
    <text evidence="13">Interacts with outer membrane receptor proteins that carry out high-affinity binding and energy dependent uptake into the periplasmic space of specific substrates. It could act to transduce energy from the cytoplasmic membrane to specific energy-requiring processes in the outer membrane, resulting in the release into the periplasm of ligands bound by these outer membrane proteins.</text>
</comment>
<reference evidence="16 17" key="1">
    <citation type="submission" date="2016-10" db="EMBL/GenBank/DDBJ databases">
        <authorList>
            <person name="de Groot N.N."/>
        </authorList>
    </citation>
    <scope>NUCLEOTIDE SEQUENCE [LARGE SCALE GENOMIC DNA]</scope>
    <source>
        <strain evidence="16 17">DSM 16957</strain>
    </source>
</reference>
<dbReference type="SUPFAM" id="SSF74653">
    <property type="entry name" value="TolA/TonB C-terminal domain"/>
    <property type="match status" value="1"/>
</dbReference>
<dbReference type="Proteomes" id="UP000199603">
    <property type="component" value="Unassembled WGS sequence"/>
</dbReference>
<keyword evidence="11" id="KW-0472">Membrane</keyword>
<dbReference type="RefSeq" id="WP_176764100.1">
    <property type="nucleotide sequence ID" value="NZ_FNAG01000004.1"/>
</dbReference>
<evidence type="ECO:0000256" key="14">
    <source>
        <dbReference type="SAM" id="SignalP"/>
    </source>
</evidence>
<name>A0A1G6W6B3_9GAMM</name>
<comment type="subunit">
    <text evidence="12">Homodimer. Forms a complex with the accessory proteins ExbB and ExbD.</text>
</comment>
<gene>
    <name evidence="16" type="ORF">SAMN04488509_104147</name>
</gene>
<evidence type="ECO:0000256" key="6">
    <source>
        <dbReference type="ARBA" id="ARBA00022519"/>
    </source>
</evidence>
<dbReference type="GO" id="GO:0098797">
    <property type="term" value="C:plasma membrane protein complex"/>
    <property type="evidence" value="ECO:0007669"/>
    <property type="project" value="TreeGrafter"/>
</dbReference>
<dbReference type="InterPro" id="IPR037682">
    <property type="entry name" value="TonB_C"/>
</dbReference>
<dbReference type="EMBL" id="FNAG01000004">
    <property type="protein sequence ID" value="SDD61233.1"/>
    <property type="molecule type" value="Genomic_DNA"/>
</dbReference>
<dbReference type="GO" id="GO:0031992">
    <property type="term" value="F:energy transducer activity"/>
    <property type="evidence" value="ECO:0007669"/>
    <property type="project" value="InterPro"/>
</dbReference>
<sequence>MRPSGLSPLARTLFLALPMAACACFALPALAMAGPATPLKTDPPNYPAEAARRGTEGFVEVEIVIGADGKVSSVNVLKAQPARVFEREALAAVRRWTFNPATEGGNPVESRMRRTIEFKL</sequence>